<dbReference type="InterPro" id="IPR007433">
    <property type="entry name" value="DUF481"/>
</dbReference>
<sequence>MVRLVWILMLPLLTALPCMLRAQIITDSSSLDIIRFKNGDVLQGKLKQIQRGELNFDPDIVSDIITAKLKDIEYIRAMRKVYLVETVYNQRYYGLIDYGKAPGWVRIYQATDTVDLFIQDLDNIQNLDDDFWKRLDGNVSLGFSYSRNSNIGRINANHRITYSTKKWIFVNNGDLMYTIDKDFRGIEKADFTLQAYREFWKKWFVISSFQFQRSTELGVRARFQLAEAIGPIIIKNRMHDFRAATGISAQNEFSADSSTNNSSLSLEIPLLVNYYLFKLGTPELKLQATNTLFYSLSQSGRWRIDQNIVLYWKVISHLNINIQVYFDFDSKPPSDVSQKVDYGAVFSVGYSW</sequence>
<dbReference type="KEGG" id="cbae:COR50_18950"/>
<accession>A0A291QYU4</accession>
<evidence type="ECO:0000313" key="2">
    <source>
        <dbReference type="Proteomes" id="UP000220133"/>
    </source>
</evidence>
<dbReference type="AlphaFoldDB" id="A0A291QYU4"/>
<proteinExistence type="predicted"/>
<dbReference type="EMBL" id="CP023777">
    <property type="protein sequence ID" value="ATL49081.1"/>
    <property type="molecule type" value="Genomic_DNA"/>
</dbReference>
<reference evidence="1 2" key="1">
    <citation type="submission" date="2017-10" db="EMBL/GenBank/DDBJ databases">
        <title>Paenichitinophaga pekingensis gen. nov., sp. nov., isolated from activated sludge.</title>
        <authorList>
            <person name="Jin D."/>
            <person name="Kong X."/>
            <person name="Deng Y."/>
            <person name="Bai Z."/>
        </authorList>
    </citation>
    <scope>NUCLEOTIDE SEQUENCE [LARGE SCALE GENOMIC DNA]</scope>
    <source>
        <strain evidence="1 2">13</strain>
    </source>
</reference>
<evidence type="ECO:0008006" key="3">
    <source>
        <dbReference type="Google" id="ProtNLM"/>
    </source>
</evidence>
<organism evidence="1 2">
    <name type="scientific">Chitinophaga caeni</name>
    <dbReference type="NCBI Taxonomy" id="2029983"/>
    <lineage>
        <taxon>Bacteria</taxon>
        <taxon>Pseudomonadati</taxon>
        <taxon>Bacteroidota</taxon>
        <taxon>Chitinophagia</taxon>
        <taxon>Chitinophagales</taxon>
        <taxon>Chitinophagaceae</taxon>
        <taxon>Chitinophaga</taxon>
    </lineage>
</organism>
<keyword evidence="2" id="KW-1185">Reference proteome</keyword>
<protein>
    <recommendedName>
        <fullName evidence="3">DUF481 domain-containing protein</fullName>
    </recommendedName>
</protein>
<evidence type="ECO:0000313" key="1">
    <source>
        <dbReference type="EMBL" id="ATL49081.1"/>
    </source>
</evidence>
<dbReference type="Proteomes" id="UP000220133">
    <property type="component" value="Chromosome"/>
</dbReference>
<name>A0A291QYU4_9BACT</name>
<dbReference type="OrthoDB" id="652269at2"/>
<dbReference type="Pfam" id="PF04338">
    <property type="entry name" value="DUF481"/>
    <property type="match status" value="1"/>
</dbReference>
<gene>
    <name evidence="1" type="ORF">COR50_18950</name>
</gene>
<dbReference type="RefSeq" id="WP_098195449.1">
    <property type="nucleotide sequence ID" value="NZ_CP023777.1"/>
</dbReference>